<dbReference type="EMBL" id="JBJUIK010000002">
    <property type="protein sequence ID" value="KAL3536401.1"/>
    <property type="molecule type" value="Genomic_DNA"/>
</dbReference>
<keyword evidence="7 10" id="KW-0862">Zinc</keyword>
<evidence type="ECO:0000256" key="1">
    <source>
        <dbReference type="ARBA" id="ARBA00000900"/>
    </source>
</evidence>
<keyword evidence="14" id="KW-1185">Reference proteome</keyword>
<evidence type="ECO:0000256" key="3">
    <source>
        <dbReference type="ARBA" id="ARBA00022679"/>
    </source>
</evidence>
<dbReference type="GO" id="GO:0071596">
    <property type="term" value="P:ubiquitin-dependent protein catabolic process via the N-end rule pathway"/>
    <property type="evidence" value="ECO:0007669"/>
    <property type="project" value="UniProtKB-UniRule"/>
</dbReference>
<dbReference type="GO" id="GO:0061630">
    <property type="term" value="F:ubiquitin protein ligase activity"/>
    <property type="evidence" value="ECO:0007669"/>
    <property type="project" value="UniProtKB-UniRule"/>
</dbReference>
<dbReference type="Pfam" id="PF18995">
    <property type="entry name" value="PRT6_C"/>
    <property type="match status" value="1"/>
</dbReference>
<evidence type="ECO:0000259" key="12">
    <source>
        <dbReference type="PROSITE" id="PS51157"/>
    </source>
</evidence>
<comment type="function">
    <text evidence="10">Ubiquitin ligase protein which is a component of the N-end rule pathway. Recognizes and binds to proteins bearing specific N-terminal residues that are destabilizing according to the N-end rule, leading to their ubiquitination and subsequent degradation.</text>
</comment>
<dbReference type="InterPro" id="IPR055194">
    <property type="entry name" value="UBR1-like_WH"/>
</dbReference>
<evidence type="ECO:0000256" key="5">
    <source>
        <dbReference type="ARBA" id="ARBA00022771"/>
    </source>
</evidence>
<keyword evidence="4 10" id="KW-0479">Metal-binding</keyword>
<evidence type="ECO:0000313" key="14">
    <source>
        <dbReference type="Proteomes" id="UP001630127"/>
    </source>
</evidence>
<dbReference type="InterPro" id="IPR003126">
    <property type="entry name" value="Znf_UBR"/>
</dbReference>
<dbReference type="FunFam" id="2.10.110.30:FF:000002">
    <property type="entry name" value="Putative e3 ubiquitin-protein ligase ubr3"/>
    <property type="match status" value="1"/>
</dbReference>
<dbReference type="InterPro" id="IPR039164">
    <property type="entry name" value="UBR1-like"/>
</dbReference>
<name>A0ABD3AYW9_9GENT</name>
<dbReference type="Pfam" id="PF02207">
    <property type="entry name" value="zf-UBR"/>
    <property type="match status" value="1"/>
</dbReference>
<dbReference type="Pfam" id="PF22960">
    <property type="entry name" value="WHD_UBR1"/>
    <property type="match status" value="1"/>
</dbReference>
<organism evidence="13 14">
    <name type="scientific">Cinchona calisaya</name>
    <dbReference type="NCBI Taxonomy" id="153742"/>
    <lineage>
        <taxon>Eukaryota</taxon>
        <taxon>Viridiplantae</taxon>
        <taxon>Streptophyta</taxon>
        <taxon>Embryophyta</taxon>
        <taxon>Tracheophyta</taxon>
        <taxon>Spermatophyta</taxon>
        <taxon>Magnoliopsida</taxon>
        <taxon>eudicotyledons</taxon>
        <taxon>Gunneridae</taxon>
        <taxon>Pentapetalae</taxon>
        <taxon>asterids</taxon>
        <taxon>lamiids</taxon>
        <taxon>Gentianales</taxon>
        <taxon>Rubiaceae</taxon>
        <taxon>Cinchonoideae</taxon>
        <taxon>Cinchoneae</taxon>
        <taxon>Cinchona</taxon>
    </lineage>
</organism>
<dbReference type="CDD" id="cd19673">
    <property type="entry name" value="UBR-box_UBR3"/>
    <property type="match status" value="1"/>
</dbReference>
<dbReference type="Gene3D" id="2.10.110.30">
    <property type="match status" value="1"/>
</dbReference>
<feature type="zinc finger region" description="UBR-type" evidence="9">
    <location>
        <begin position="120"/>
        <end position="190"/>
    </location>
</feature>
<evidence type="ECO:0000256" key="9">
    <source>
        <dbReference type="PROSITE-ProRule" id="PRU00508"/>
    </source>
</evidence>
<reference evidence="13 14" key="1">
    <citation type="submission" date="2024-11" db="EMBL/GenBank/DDBJ databases">
        <title>A near-complete genome assembly of Cinchona calisaya.</title>
        <authorList>
            <person name="Lian D.C."/>
            <person name="Zhao X.W."/>
            <person name="Wei L."/>
        </authorList>
    </citation>
    <scope>NUCLEOTIDE SEQUENCE [LARGE SCALE GENOMIC DNA]</scope>
    <source>
        <tissue evidence="13">Nenye</tissue>
    </source>
</reference>
<dbReference type="PANTHER" id="PTHR21497:SF53">
    <property type="entry name" value="E3 UBIQUITIN-PROTEIN LIGASE PRT6"/>
    <property type="match status" value="1"/>
</dbReference>
<feature type="domain" description="UBR-type" evidence="12">
    <location>
        <begin position="120"/>
        <end position="190"/>
    </location>
</feature>
<evidence type="ECO:0000313" key="13">
    <source>
        <dbReference type="EMBL" id="KAL3536401.1"/>
    </source>
</evidence>
<gene>
    <name evidence="13" type="ORF">ACH5RR_004862</name>
</gene>
<evidence type="ECO:0000256" key="7">
    <source>
        <dbReference type="ARBA" id="ARBA00022833"/>
    </source>
</evidence>
<feature type="compositionally biased region" description="Low complexity" evidence="11">
    <location>
        <begin position="1259"/>
        <end position="1275"/>
    </location>
</feature>
<evidence type="ECO:0000256" key="8">
    <source>
        <dbReference type="ARBA" id="ARBA00046341"/>
    </source>
</evidence>
<accession>A0ABD3AYW9</accession>
<comment type="similarity">
    <text evidence="8 10">Belongs to the E3 ubiquitin-protein ligase UBR1-like family.</text>
</comment>
<evidence type="ECO:0000256" key="11">
    <source>
        <dbReference type="SAM" id="MobiDB-lite"/>
    </source>
</evidence>
<evidence type="ECO:0000256" key="2">
    <source>
        <dbReference type="ARBA" id="ARBA00004906"/>
    </source>
</evidence>
<comment type="catalytic activity">
    <reaction evidence="1 10">
        <text>S-ubiquitinyl-[E2 ubiquitin-conjugating enzyme]-L-cysteine + [acceptor protein]-L-lysine = [E2 ubiquitin-conjugating enzyme]-L-cysteine + N(6)-ubiquitinyl-[acceptor protein]-L-lysine.</text>
        <dbReference type="EC" id="2.3.2.27"/>
    </reaction>
</comment>
<dbReference type="InterPro" id="IPR044046">
    <property type="entry name" value="E3_ligase_UBR-like_C"/>
</dbReference>
<keyword evidence="6 10" id="KW-0833">Ubl conjugation pathway</keyword>
<dbReference type="PROSITE" id="PS51157">
    <property type="entry name" value="ZF_UBR"/>
    <property type="match status" value="1"/>
</dbReference>
<feature type="compositionally biased region" description="Low complexity" evidence="11">
    <location>
        <begin position="610"/>
        <end position="624"/>
    </location>
</feature>
<evidence type="ECO:0000256" key="4">
    <source>
        <dbReference type="ARBA" id="ARBA00022723"/>
    </source>
</evidence>
<dbReference type="Proteomes" id="UP001630127">
    <property type="component" value="Unassembled WGS sequence"/>
</dbReference>
<keyword evidence="5 10" id="KW-0863">Zinc-finger</keyword>
<comment type="caution">
    <text evidence="13">The sequence shown here is derived from an EMBL/GenBank/DDBJ whole genome shotgun (WGS) entry which is preliminary data.</text>
</comment>
<sequence>MEIDSPIEPWFISPGDRIMQRLAELGVPQEYVEGQQPGLVAYVKNSHFDMAELVSTIFPTDEDALEVLPEAESEATENRVGPTLTQFFHESMVWLQWLMFEGDPGTALENLSQMNAGQRGVCGSVWGNNDIAYRCRTCEHDPTCAICVPCFQNGNHKDHDYSIIYTGGGCCDCGDITAWKPEGFCSKHKGAEQIQPLPKEFADSMGPVLDALLDFWKKRLIFAESASDASPKFNHVPELRRIAEELTSAGVELLLQFCEYSESLLCFISGRVFSSAGLLDVLVRVERFLVGDVVRKLHELLLKLLGEPKFKYEFAKVFLSYYPTVVAEVIKEGSDNIFKRYPLLSTFSVQIFTVSTLTPQLVKEINLLPMLLECLGDIFTSCAGEDCQLQITKWGSLYEMTVRVVEDIRFVMSHSVVPMYVTRERRDISRTWMRLLGFVQGMNPQKRETGIHIEEENDNMHLPFALGHSVANIHSLLVSGAFAAGGHEETEEETFFTTYKQEFEDQDTLRHAKVGRISQECSVSSVTGRNLFDHSSKVAAAKCDNFCLPLPVLWLTYECLRAIENWLEVDNTSGPLLSSLSPKRGNMSSNNFFALKRTLSKFRRSRNIFKSSNAPSSSSKRNSSGEVFGKQSSLPSRSVFNMGIDWESSRGLGQEAGTGSSDDSAMEGEYATELEALRVLTLSDWPDIAYDVSSQEISAHIPLHRLLSMVLQRSLRKCYGESTLQSMSSATSGDPLSVIHQDFFSHILGGCYPHGFSAFVMEHPLRIRVFCSQVRAGMWRKNGDAAILSCEWYRSVRWSEQGLELDLFLLQCCAALAPADDFVKRILERFGLSNYLLLNLEQSSEYEPILVQEMLTLIIQIVKERRFCGLTNAECLQRELVYKLSVGDATHSQLVKSLPRDLSKIGELQKILDTVAVYSNPSGMNQGMYKLRLAFWKELDLYHPRWNSRDLQVAEERYLHFCNVPAVTTQLPKWSKIYDPLTGLARVATCKTVLQIIHAILFYAVFSGKSTASRAPDGVLMSALHLLSLALDICSEQRESGERSCNKGEVVPILEFAHEEISTTRHGDKSLLSLLVMLMRIHEKEKVDNFIEAATFSLSSLSENLVKKFAELEPGCFTKLQKLAPEVIDQLSQSTSNADANISRFASDNDKRKAKARERQAAIMEKMRAQQSKFLESIDSITAHGAEDSELQKELCDSDVEHDSRDSEEVVCSLCHDLNSKSPVSFLVLLQKSRLLSLLDRGPLSWEQIRPSKREHVSTGESTSSLSSPRCSASSISPLGSDSELLHLIQSAVDDFALDAQPPEMNALLQFIEVHFPSVRNIESPSLSNDSGDKTASSIEMLEEHMYLLIQEAMHGKVLHANDFLSTGDDQERSIQSLLLGKYIASVSKERVDNPSASESAHSRSNKGQSDTRMVLPAYDGFGPSGCDGIYLSSCGHAVHQGCLDRYLLSLKERYIRRIVFEGGHIVDPDQGEFLCPVCRGLANSVLPALPKDSRKVPVSPVFSIVNASDAVDPSASSSREVDVLQIQKAMSLLQSAAHVAGKNEILKSIPLQQFGRQRSNLESVFRFLCKLYFPGKDKISDSGRVSHSLILWDTLKYSLVSTEIAARSRKTSLTPTYSLNNLICELKSSSGFILSLLLNVTQGSRIKNSLSVFLRLRGIQLFAKSICPGLSLDDIPGHNSHLEGNMQYILENSETDAQYPDLQLWERASDPVLARDAFSSLMWTLFCLPSPFLSCEKSFLCLVHLFYVVTITQAIIVYYRKQHFSITELGYKDCLIADICKIMGEHENGLHYFDSNYIDTSYHIEDAIRSLSFPYFRRCALLWKLIYSSTSLPFSHVNHVPYGSLDVADDMMECQNNIIEFLEVEKLEKMFKVPPIDVIINDELSRSVALRWLHHFSKEFKMQGQCVLYSTPAVPFSLMVLPNLYQDLLERYIKQHCPDCGAVLEEPALCLLCGKLCSPNRKTCCRESGCQTHSTGCGAGTGVFLLVRKTSILLQRSARQAPWPSPYLDAFGEEDDEMLRGKPLYLNEERYSALTHMVASHGLDRSSKEE</sequence>
<dbReference type="EC" id="2.3.2.27" evidence="10"/>
<feature type="region of interest" description="Disordered" evidence="11">
    <location>
        <begin position="1252"/>
        <end position="1275"/>
    </location>
</feature>
<dbReference type="GO" id="GO:0016567">
    <property type="term" value="P:protein ubiquitination"/>
    <property type="evidence" value="ECO:0007669"/>
    <property type="project" value="UniProtKB-UniRule"/>
</dbReference>
<dbReference type="GO" id="GO:0008270">
    <property type="term" value="F:zinc ion binding"/>
    <property type="evidence" value="ECO:0007669"/>
    <property type="project" value="UniProtKB-UniRule"/>
</dbReference>
<dbReference type="CDD" id="cd16482">
    <property type="entry name" value="RING-H2_UBR1-like"/>
    <property type="match status" value="1"/>
</dbReference>
<evidence type="ECO:0000256" key="6">
    <source>
        <dbReference type="ARBA" id="ARBA00022786"/>
    </source>
</evidence>
<dbReference type="SMART" id="SM00396">
    <property type="entry name" value="ZnF_UBR1"/>
    <property type="match status" value="1"/>
</dbReference>
<feature type="region of interest" description="Disordered" evidence="11">
    <location>
        <begin position="610"/>
        <end position="632"/>
    </location>
</feature>
<proteinExistence type="inferred from homology"/>
<comment type="pathway">
    <text evidence="2 10">Protein modification; protein ubiquitination.</text>
</comment>
<keyword evidence="3 10" id="KW-0808">Transferase</keyword>
<dbReference type="PANTHER" id="PTHR21497">
    <property type="entry name" value="UBIQUITIN LIGASE E3 ALPHA-RELATED"/>
    <property type="match status" value="1"/>
</dbReference>
<protein>
    <recommendedName>
        <fullName evidence="10">E3 ubiquitin-protein ligase</fullName>
        <ecNumber evidence="10">2.3.2.27</ecNumber>
    </recommendedName>
</protein>
<evidence type="ECO:0000256" key="10">
    <source>
        <dbReference type="RuleBase" id="RU366018"/>
    </source>
</evidence>